<dbReference type="InterPro" id="IPR032466">
    <property type="entry name" value="Metal_Hydrolase"/>
</dbReference>
<dbReference type="Gene3D" id="2.30.40.10">
    <property type="entry name" value="Urease, subunit C, domain 1"/>
    <property type="match status" value="1"/>
</dbReference>
<dbReference type="InterPro" id="IPR050378">
    <property type="entry name" value="Metallo-dep_Hydrolases_sf"/>
</dbReference>
<dbReference type="Pfam" id="PF01979">
    <property type="entry name" value="Amidohydro_1"/>
    <property type="match status" value="1"/>
</dbReference>
<dbReference type="GO" id="GO:0004157">
    <property type="term" value="F:dihydropyrimidinase activity"/>
    <property type="evidence" value="ECO:0007669"/>
    <property type="project" value="UniProtKB-EC"/>
</dbReference>
<dbReference type="EMBL" id="JAQZSM010000004">
    <property type="protein sequence ID" value="MDD7970622.1"/>
    <property type="molecule type" value="Genomic_DNA"/>
</dbReference>
<keyword evidence="4 6" id="KW-0378">Hydrolase</keyword>
<gene>
    <name evidence="6" type="primary">hydA</name>
    <name evidence="6" type="ORF">PUT78_05885</name>
</gene>
<dbReference type="Proteomes" id="UP001431784">
    <property type="component" value="Unassembled WGS sequence"/>
</dbReference>
<evidence type="ECO:0000256" key="1">
    <source>
        <dbReference type="ARBA" id="ARBA00001947"/>
    </source>
</evidence>
<evidence type="ECO:0000313" key="6">
    <source>
        <dbReference type="EMBL" id="MDD7970622.1"/>
    </source>
</evidence>
<dbReference type="InterPro" id="IPR011059">
    <property type="entry name" value="Metal-dep_hydrolase_composite"/>
</dbReference>
<dbReference type="Gene3D" id="3.20.20.140">
    <property type="entry name" value="Metal-dependent hydrolases"/>
    <property type="match status" value="1"/>
</dbReference>
<dbReference type="InterPro" id="IPR011778">
    <property type="entry name" value="Hydantoinase/dihydroPyrase"/>
</dbReference>
<organism evidence="6 7">
    <name type="scientific">Roseinatronobacter alkalisoli</name>
    <dbReference type="NCBI Taxonomy" id="3028235"/>
    <lineage>
        <taxon>Bacteria</taxon>
        <taxon>Pseudomonadati</taxon>
        <taxon>Pseudomonadota</taxon>
        <taxon>Alphaproteobacteria</taxon>
        <taxon>Rhodobacterales</taxon>
        <taxon>Paracoccaceae</taxon>
        <taxon>Roseinatronobacter</taxon>
    </lineage>
</organism>
<dbReference type="SUPFAM" id="SSF51556">
    <property type="entry name" value="Metallo-dependent hydrolases"/>
    <property type="match status" value="1"/>
</dbReference>
<comment type="cofactor">
    <cofactor evidence="1">
        <name>Zn(2+)</name>
        <dbReference type="ChEBI" id="CHEBI:29105"/>
    </cofactor>
</comment>
<dbReference type="InterPro" id="IPR006680">
    <property type="entry name" value="Amidohydro-rel"/>
</dbReference>
<dbReference type="NCBIfam" id="TIGR02033">
    <property type="entry name" value="D-hydantoinase"/>
    <property type="match status" value="1"/>
</dbReference>
<evidence type="ECO:0000256" key="3">
    <source>
        <dbReference type="ARBA" id="ARBA00022723"/>
    </source>
</evidence>
<evidence type="ECO:0000259" key="5">
    <source>
        <dbReference type="Pfam" id="PF01979"/>
    </source>
</evidence>
<reference evidence="6" key="1">
    <citation type="submission" date="2023-02" db="EMBL/GenBank/DDBJ databases">
        <title>Description of Roseinatronobacter alkalisoli sp. nov., an alkaliphilic bacerium isolated from soda soil.</title>
        <authorList>
            <person name="Wei W."/>
        </authorList>
    </citation>
    <scope>NUCLEOTIDE SEQUENCE</scope>
    <source>
        <strain evidence="6">HJB301</strain>
    </source>
</reference>
<keyword evidence="7" id="KW-1185">Reference proteome</keyword>
<dbReference type="EC" id="3.5.2.2" evidence="6"/>
<evidence type="ECO:0000256" key="4">
    <source>
        <dbReference type="ARBA" id="ARBA00022801"/>
    </source>
</evidence>
<protein>
    <submittedName>
        <fullName evidence="6">Dihydropyrimidinase</fullName>
        <ecNumber evidence="6">3.5.2.2</ecNumber>
    </submittedName>
</protein>
<keyword evidence="3" id="KW-0479">Metal-binding</keyword>
<dbReference type="PANTHER" id="PTHR11647">
    <property type="entry name" value="HYDRANTOINASE/DIHYDROPYRIMIDINASE FAMILY MEMBER"/>
    <property type="match status" value="1"/>
</dbReference>
<dbReference type="SUPFAM" id="SSF51338">
    <property type="entry name" value="Composite domain of metallo-dependent hydrolases"/>
    <property type="match status" value="2"/>
</dbReference>
<comment type="similarity">
    <text evidence="2">Belongs to the metallo-dependent hydrolases superfamily. Hydantoinase/dihydropyrimidinase family.</text>
</comment>
<dbReference type="PANTHER" id="PTHR11647:SF1">
    <property type="entry name" value="COLLAPSIN RESPONSE MEDIATOR PROTEIN"/>
    <property type="match status" value="1"/>
</dbReference>
<name>A0ABT5T8X7_9RHOB</name>
<feature type="domain" description="Amidohydrolase-related" evidence="5">
    <location>
        <begin position="51"/>
        <end position="440"/>
    </location>
</feature>
<proteinExistence type="inferred from homology"/>
<dbReference type="NCBIfam" id="NF009941">
    <property type="entry name" value="PRK13404.1"/>
    <property type="match status" value="1"/>
</dbReference>
<accession>A0ABT5T8X7</accession>
<comment type="caution">
    <text evidence="6">The sequence shown here is derived from an EMBL/GenBank/DDBJ whole genome shotgun (WGS) entry which is preliminary data.</text>
</comment>
<evidence type="ECO:0000313" key="7">
    <source>
        <dbReference type="Proteomes" id="UP001431784"/>
    </source>
</evidence>
<sequence>MSLDLIIRGGTVATAADTFRCDIGIANGRIVELSTAISAPATEEYDAQGLLVLPGGIDSHVHLAQPSGEGVEMADDFASGTRSALFGGNTTVMPFCLQEKGQSLRDAVDAYHAKARDNCLTDISFHLIVTDPTPAVLGQELPALIAAGYKSVKVFMTYEAMRLNDAEILATMDAARRAGAVMLVHAENEDVIRYLSDAHVRAGDIHAAAHATTRPIAAEREATHRALSLAEVVDVPVVIVHISNGPTIDEISRARARGQRVTAETCPQYLMLTKDDLSAEGWEGAKYVCSPPPRDRDQQEACWRGLETGAFDLFSSDHCAFRFNDIAGKKRPGGKFTHIPNGIPGVETRMPILFSEGVKKGRIDLNRFVALTATNHAKTYGLYPKKGTIAIGSDADLTIWNPDLTRTIRHCDMHDACDYTPYEGLEISGWPIAVYLRGRLMMKDGVLHGSGADGAYILR</sequence>
<dbReference type="RefSeq" id="WP_274351285.1">
    <property type="nucleotide sequence ID" value="NZ_JAQZSM010000004.1"/>
</dbReference>
<dbReference type="CDD" id="cd01314">
    <property type="entry name" value="D-HYD"/>
    <property type="match status" value="1"/>
</dbReference>
<evidence type="ECO:0000256" key="2">
    <source>
        <dbReference type="ARBA" id="ARBA00008829"/>
    </source>
</evidence>